<keyword evidence="5 11" id="KW-0418">Kinase</keyword>
<evidence type="ECO:0000313" key="12">
    <source>
        <dbReference type="Proteomes" id="UP001156882"/>
    </source>
</evidence>
<dbReference type="InterPro" id="IPR050736">
    <property type="entry name" value="Sensor_HK_Regulatory"/>
</dbReference>
<dbReference type="Pfam" id="PF13188">
    <property type="entry name" value="PAS_8"/>
    <property type="match status" value="1"/>
</dbReference>
<evidence type="ECO:0000256" key="6">
    <source>
        <dbReference type="ARBA" id="ARBA00023012"/>
    </source>
</evidence>
<dbReference type="PANTHER" id="PTHR43711">
    <property type="entry name" value="TWO-COMPONENT HISTIDINE KINASE"/>
    <property type="match status" value="1"/>
</dbReference>
<feature type="coiled-coil region" evidence="7">
    <location>
        <begin position="212"/>
        <end position="272"/>
    </location>
</feature>
<reference evidence="12" key="1">
    <citation type="journal article" date="2019" name="Int. J. Syst. Evol. Microbiol.">
        <title>The Global Catalogue of Microorganisms (GCM) 10K type strain sequencing project: providing services to taxonomists for standard genome sequencing and annotation.</title>
        <authorList>
            <consortium name="The Broad Institute Genomics Platform"/>
            <consortium name="The Broad Institute Genome Sequencing Center for Infectious Disease"/>
            <person name="Wu L."/>
            <person name="Ma J."/>
        </authorList>
    </citation>
    <scope>NUCLEOTIDE SEQUENCE [LARGE SCALE GENOMIC DNA]</scope>
    <source>
        <strain evidence="12">NBRC 101365</strain>
    </source>
</reference>
<dbReference type="PROSITE" id="PS50109">
    <property type="entry name" value="HIS_KIN"/>
    <property type="match status" value="1"/>
</dbReference>
<evidence type="ECO:0000256" key="8">
    <source>
        <dbReference type="SAM" id="Phobius"/>
    </source>
</evidence>
<keyword evidence="4" id="KW-0808">Transferase</keyword>
<keyword evidence="9" id="KW-0732">Signal</keyword>
<dbReference type="InterPro" id="IPR000014">
    <property type="entry name" value="PAS"/>
</dbReference>
<dbReference type="InterPro" id="IPR003661">
    <property type="entry name" value="HisK_dim/P_dom"/>
</dbReference>
<dbReference type="Pfam" id="PF02518">
    <property type="entry name" value="HATPase_c"/>
    <property type="match status" value="1"/>
</dbReference>
<dbReference type="PANTHER" id="PTHR43711:SF26">
    <property type="entry name" value="SENSOR HISTIDINE KINASE RCSC"/>
    <property type="match status" value="1"/>
</dbReference>
<evidence type="ECO:0000256" key="3">
    <source>
        <dbReference type="ARBA" id="ARBA00022553"/>
    </source>
</evidence>
<dbReference type="Gene3D" id="3.30.565.10">
    <property type="entry name" value="Histidine kinase-like ATPase, C-terminal domain"/>
    <property type="match status" value="1"/>
</dbReference>
<evidence type="ECO:0000313" key="11">
    <source>
        <dbReference type="EMBL" id="GLS17153.1"/>
    </source>
</evidence>
<dbReference type="EC" id="2.7.13.3" evidence="2"/>
<dbReference type="SUPFAM" id="SSF47384">
    <property type="entry name" value="Homodimeric domain of signal transducing histidine kinase"/>
    <property type="match status" value="1"/>
</dbReference>
<dbReference type="PRINTS" id="PR00344">
    <property type="entry name" value="BCTRLSENSOR"/>
</dbReference>
<sequence>MRQDKHIKRDSSGSGRTLPLMRVGLAAAGTLCVSTAMAADTASPGVSLFGDLSGADRRILAMLALFAGLLILATGLAIFYLRARNAWLARDRAAKAEMSTLAARAERAEELLMSEPQLVAVWSGTDDLPTLSGELPGVTISPSRRGLIGTGWLDYHDTRNLEEQIRALRERGESFHLVARSRHGGYIEAEGRAIGGRAVLRLRDVTGDRLELARLADRHRRASEEIEAIRALLDEAPVPLWLRNANEKLTWVNKAYARAVDAQDENDALSRDIELLDRPAREEAGKARHDGKAFLKRVPAVVGGARRTLDVIDIPSSRGSAGMAIDVSEVETMRADIGRQIEAHVRTLDQLATAVAIFDADQHLTFSNAAFAALWQLDPAFLDSKPTDSEILDRLRTQRRLPEQADFRAWKSKLHEAYRALEPAEHWWHLPDGRTSRVVTTPNPAGGVTYLFEDVTERIDLEARYKALSQVQGETLENLKEGVAAFGSDGRLRLSNPAFAQIWRLPGEMLEQRPHIDDVVARCSLLFRDEGIWQGLKNAITSIGDARRSMDDRMTRVDGSVIEFSTVPLPDGGTLATFTDVTDSVNFENALVEKNEALEEAGRLKNDFVHHVSYELRSPLQNIIGFVQLMADGAAGPLNEKQRQYAGYIKTSSDALYAIINNILDLATIDAGAMTLDLGKVDIREAMQGVAEAVQPRLAETGVRLEMKASQQIGTFGADGQRVRQVLFNLLSNAIGFSPPGGTVTLSALRKGEEIVFRVEDRGRGISQAVIDRVFDRFESHGGGSGHRGVGLGLSIVRSFVELHGGSVELVSEEGRGTIVTCRFPVDASAHQEAAE</sequence>
<keyword evidence="3" id="KW-0597">Phosphoprotein</keyword>
<feature type="signal peptide" evidence="9">
    <location>
        <begin position="1"/>
        <end position="38"/>
    </location>
</feature>
<dbReference type="SUPFAM" id="SSF55785">
    <property type="entry name" value="PYP-like sensor domain (PAS domain)"/>
    <property type="match status" value="2"/>
</dbReference>
<keyword evidence="8" id="KW-0812">Transmembrane</keyword>
<dbReference type="InterPro" id="IPR036890">
    <property type="entry name" value="HATPase_C_sf"/>
</dbReference>
<comment type="caution">
    <text evidence="11">The sequence shown here is derived from an EMBL/GenBank/DDBJ whole genome shotgun (WGS) entry which is preliminary data.</text>
</comment>
<dbReference type="SMART" id="SM00387">
    <property type="entry name" value="HATPase_c"/>
    <property type="match status" value="1"/>
</dbReference>
<dbReference type="InterPro" id="IPR004358">
    <property type="entry name" value="Sig_transdc_His_kin-like_C"/>
</dbReference>
<dbReference type="Gene3D" id="1.10.287.130">
    <property type="match status" value="1"/>
</dbReference>
<dbReference type="SMART" id="SM00388">
    <property type="entry name" value="HisKA"/>
    <property type="match status" value="1"/>
</dbReference>
<evidence type="ECO:0000256" key="7">
    <source>
        <dbReference type="SAM" id="Coils"/>
    </source>
</evidence>
<keyword evidence="12" id="KW-1185">Reference proteome</keyword>
<keyword evidence="8" id="KW-1133">Transmembrane helix</keyword>
<dbReference type="CDD" id="cd00082">
    <property type="entry name" value="HisKA"/>
    <property type="match status" value="1"/>
</dbReference>
<evidence type="ECO:0000256" key="1">
    <source>
        <dbReference type="ARBA" id="ARBA00000085"/>
    </source>
</evidence>
<keyword evidence="7" id="KW-0175">Coiled coil</keyword>
<dbReference type="CDD" id="cd00075">
    <property type="entry name" value="HATPase"/>
    <property type="match status" value="1"/>
</dbReference>
<dbReference type="GO" id="GO:0016301">
    <property type="term" value="F:kinase activity"/>
    <property type="evidence" value="ECO:0007669"/>
    <property type="project" value="UniProtKB-KW"/>
</dbReference>
<proteinExistence type="predicted"/>
<dbReference type="Pfam" id="PF00512">
    <property type="entry name" value="HisKA"/>
    <property type="match status" value="1"/>
</dbReference>
<feature type="transmembrane region" description="Helical" evidence="8">
    <location>
        <begin position="62"/>
        <end position="81"/>
    </location>
</feature>
<evidence type="ECO:0000256" key="2">
    <source>
        <dbReference type="ARBA" id="ARBA00012438"/>
    </source>
</evidence>
<organism evidence="11 12">
    <name type="scientific">Labrys miyagiensis</name>
    <dbReference type="NCBI Taxonomy" id="346912"/>
    <lineage>
        <taxon>Bacteria</taxon>
        <taxon>Pseudomonadati</taxon>
        <taxon>Pseudomonadota</taxon>
        <taxon>Alphaproteobacteria</taxon>
        <taxon>Hyphomicrobiales</taxon>
        <taxon>Xanthobacteraceae</taxon>
        <taxon>Labrys</taxon>
    </lineage>
</organism>
<feature type="chain" id="PRO_5046262920" description="histidine kinase" evidence="9">
    <location>
        <begin position="39"/>
        <end position="836"/>
    </location>
</feature>
<evidence type="ECO:0000259" key="10">
    <source>
        <dbReference type="PROSITE" id="PS50109"/>
    </source>
</evidence>
<feature type="domain" description="Histidine kinase" evidence="10">
    <location>
        <begin position="611"/>
        <end position="828"/>
    </location>
</feature>
<dbReference type="InterPro" id="IPR035965">
    <property type="entry name" value="PAS-like_dom_sf"/>
</dbReference>
<dbReference type="InterPro" id="IPR036097">
    <property type="entry name" value="HisK_dim/P_sf"/>
</dbReference>
<protein>
    <recommendedName>
        <fullName evidence="2">histidine kinase</fullName>
        <ecNumber evidence="2">2.7.13.3</ecNumber>
    </recommendedName>
</protein>
<dbReference type="Proteomes" id="UP001156882">
    <property type="component" value="Unassembled WGS sequence"/>
</dbReference>
<dbReference type="RefSeq" id="WP_284309985.1">
    <property type="nucleotide sequence ID" value="NZ_BSPC01000005.1"/>
</dbReference>
<name>A0ABQ6CBV8_9HYPH</name>
<dbReference type="SMART" id="SM00091">
    <property type="entry name" value="PAS"/>
    <property type="match status" value="3"/>
</dbReference>
<dbReference type="SUPFAM" id="SSF55874">
    <property type="entry name" value="ATPase domain of HSP90 chaperone/DNA topoisomerase II/histidine kinase"/>
    <property type="match status" value="1"/>
</dbReference>
<keyword evidence="6" id="KW-0902">Two-component regulatory system</keyword>
<dbReference type="InterPro" id="IPR003594">
    <property type="entry name" value="HATPase_dom"/>
</dbReference>
<comment type="catalytic activity">
    <reaction evidence="1">
        <text>ATP + protein L-histidine = ADP + protein N-phospho-L-histidine.</text>
        <dbReference type="EC" id="2.7.13.3"/>
    </reaction>
</comment>
<dbReference type="Pfam" id="PF12860">
    <property type="entry name" value="PAS_7"/>
    <property type="match status" value="2"/>
</dbReference>
<evidence type="ECO:0000256" key="5">
    <source>
        <dbReference type="ARBA" id="ARBA00022777"/>
    </source>
</evidence>
<accession>A0ABQ6CBV8</accession>
<dbReference type="Gene3D" id="3.30.450.20">
    <property type="entry name" value="PAS domain"/>
    <property type="match status" value="1"/>
</dbReference>
<dbReference type="InterPro" id="IPR005467">
    <property type="entry name" value="His_kinase_dom"/>
</dbReference>
<evidence type="ECO:0000256" key="9">
    <source>
        <dbReference type="SAM" id="SignalP"/>
    </source>
</evidence>
<evidence type="ECO:0000256" key="4">
    <source>
        <dbReference type="ARBA" id="ARBA00022679"/>
    </source>
</evidence>
<dbReference type="EMBL" id="BSPC01000005">
    <property type="protein sequence ID" value="GLS17153.1"/>
    <property type="molecule type" value="Genomic_DNA"/>
</dbReference>
<keyword evidence="8" id="KW-0472">Membrane</keyword>
<gene>
    <name evidence="11" type="primary">bdfA</name>
    <name evidence="11" type="ORF">GCM10007874_01680</name>
</gene>